<proteinExistence type="predicted"/>
<dbReference type="EMBL" id="JACHEF010000001">
    <property type="protein sequence ID" value="MBB6408619.1"/>
    <property type="molecule type" value="Genomic_DNA"/>
</dbReference>
<name>A0A841PF91_9HYPH</name>
<accession>A0A841PF91</accession>
<sequence>MAKGQSATVPGNQQAPLSGDDLECGDFGTYAKLNKKNAETVNMERDHVPSGGALVRRALKSKRGMSTAQKDCVESAVTRHGQTIAIPAWIHEKYSQTYKSKNTEARMNRDGASPEAMNRARGRNTAAIHAGLIKEGLHKCAAKYAAAVEEIKKVDIQENINKAIKKCCKKYR</sequence>
<feature type="compositionally biased region" description="Polar residues" evidence="1">
    <location>
        <begin position="1"/>
        <end position="16"/>
    </location>
</feature>
<evidence type="ECO:0000256" key="1">
    <source>
        <dbReference type="SAM" id="MobiDB-lite"/>
    </source>
</evidence>
<protein>
    <submittedName>
        <fullName evidence="2">Uncharacterized protein</fullName>
    </submittedName>
</protein>
<dbReference type="Proteomes" id="UP000556329">
    <property type="component" value="Unassembled WGS sequence"/>
</dbReference>
<feature type="region of interest" description="Disordered" evidence="1">
    <location>
        <begin position="1"/>
        <end position="21"/>
    </location>
</feature>
<evidence type="ECO:0000313" key="3">
    <source>
        <dbReference type="Proteomes" id="UP000556329"/>
    </source>
</evidence>
<comment type="caution">
    <text evidence="2">The sequence shown here is derived from an EMBL/GenBank/DDBJ whole genome shotgun (WGS) entry which is preliminary data.</text>
</comment>
<gene>
    <name evidence="2" type="ORF">HNQ71_001263</name>
</gene>
<dbReference type="AlphaFoldDB" id="A0A841PF91"/>
<organism evidence="2 3">
    <name type="scientific">Mesorhizobium sangaii</name>
    <dbReference type="NCBI Taxonomy" id="505389"/>
    <lineage>
        <taxon>Bacteria</taxon>
        <taxon>Pseudomonadati</taxon>
        <taxon>Pseudomonadota</taxon>
        <taxon>Alphaproteobacteria</taxon>
        <taxon>Hyphomicrobiales</taxon>
        <taxon>Phyllobacteriaceae</taxon>
        <taxon>Mesorhizobium</taxon>
    </lineage>
</organism>
<reference evidence="2 3" key="1">
    <citation type="submission" date="2020-08" db="EMBL/GenBank/DDBJ databases">
        <title>Genomic Encyclopedia of Type Strains, Phase IV (KMG-IV): sequencing the most valuable type-strain genomes for metagenomic binning, comparative biology and taxonomic classification.</title>
        <authorList>
            <person name="Goeker M."/>
        </authorList>
    </citation>
    <scope>NUCLEOTIDE SEQUENCE [LARGE SCALE GENOMIC DNA]</scope>
    <source>
        <strain evidence="2 3">DSM 100039</strain>
    </source>
</reference>
<evidence type="ECO:0000313" key="2">
    <source>
        <dbReference type="EMBL" id="MBB6408619.1"/>
    </source>
</evidence>
<keyword evidence="3" id="KW-1185">Reference proteome</keyword>
<dbReference type="RefSeq" id="WP_184871662.1">
    <property type="nucleotide sequence ID" value="NZ_JACHEF010000001.1"/>
</dbReference>